<evidence type="ECO:0000313" key="2">
    <source>
        <dbReference type="EMBL" id="MBB5316909.1"/>
    </source>
</evidence>
<keyword evidence="3" id="KW-1185">Reference proteome</keyword>
<proteinExistence type="predicted"/>
<name>A0A7W8IGS5_9BACT</name>
<protein>
    <submittedName>
        <fullName evidence="2">Uncharacterized protein</fullName>
    </submittedName>
</protein>
<gene>
    <name evidence="2" type="ORF">HDF09_001578</name>
</gene>
<sequence length="64" mass="6447">MGLYVGVANLGPIALAVDGRADLSSNLNSGLIGLASPFISQPSPSSHTPKFSSEVPATAKPQLV</sequence>
<organism evidence="2 3">
    <name type="scientific">Tunturiibacter empetritectus</name>
    <dbReference type="NCBI Taxonomy" id="3069691"/>
    <lineage>
        <taxon>Bacteria</taxon>
        <taxon>Pseudomonadati</taxon>
        <taxon>Acidobacteriota</taxon>
        <taxon>Terriglobia</taxon>
        <taxon>Terriglobales</taxon>
        <taxon>Acidobacteriaceae</taxon>
        <taxon>Tunturiibacter</taxon>
    </lineage>
</organism>
<dbReference type="Proteomes" id="UP000568106">
    <property type="component" value="Unassembled WGS sequence"/>
</dbReference>
<reference evidence="2" key="1">
    <citation type="submission" date="2020-08" db="EMBL/GenBank/DDBJ databases">
        <title>Genomic Encyclopedia of Type Strains, Phase IV (KMG-V): Genome sequencing to study the core and pangenomes of soil and plant-associated prokaryotes.</title>
        <authorList>
            <person name="Whitman W."/>
        </authorList>
    </citation>
    <scope>NUCLEOTIDE SEQUENCE [LARGE SCALE GENOMIC DNA]</scope>
    <source>
        <strain evidence="2">M8UP27</strain>
    </source>
</reference>
<feature type="region of interest" description="Disordered" evidence="1">
    <location>
        <begin position="41"/>
        <end position="64"/>
    </location>
</feature>
<evidence type="ECO:0000313" key="3">
    <source>
        <dbReference type="Proteomes" id="UP000568106"/>
    </source>
</evidence>
<feature type="compositionally biased region" description="Polar residues" evidence="1">
    <location>
        <begin position="41"/>
        <end position="51"/>
    </location>
</feature>
<accession>A0A7W8IGS5</accession>
<dbReference type="AlphaFoldDB" id="A0A7W8IGS5"/>
<comment type="caution">
    <text evidence="2">The sequence shown here is derived from an EMBL/GenBank/DDBJ whole genome shotgun (WGS) entry which is preliminary data.</text>
</comment>
<evidence type="ECO:0000256" key="1">
    <source>
        <dbReference type="SAM" id="MobiDB-lite"/>
    </source>
</evidence>
<dbReference type="EMBL" id="JACHDY010000002">
    <property type="protein sequence ID" value="MBB5316909.1"/>
    <property type="molecule type" value="Genomic_DNA"/>
</dbReference>